<evidence type="ECO:0000256" key="6">
    <source>
        <dbReference type="ARBA" id="ARBA00023136"/>
    </source>
</evidence>
<reference evidence="9" key="1">
    <citation type="submission" date="2018-12" db="EMBL/GenBank/DDBJ databases">
        <title>Tengunoibacter tsumagoiensis gen. nov., sp. nov., Dictyobacter kobayashii sp. nov., D. alpinus sp. nov., and D. joshuensis sp. nov. and description of Dictyobacteraceae fam. nov. within the order Ktedonobacterales isolated from Tengu-no-mugimeshi.</title>
        <authorList>
            <person name="Wang C.M."/>
            <person name="Zheng Y."/>
            <person name="Sakai Y."/>
            <person name="Toyoda A."/>
            <person name="Minakuchi Y."/>
            <person name="Abe K."/>
            <person name="Yokota A."/>
            <person name="Yabe S."/>
        </authorList>
    </citation>
    <scope>NUCLEOTIDE SEQUENCE [LARGE SCALE GENOMIC DNA]</scope>
    <source>
        <strain evidence="9">Uno16</strain>
    </source>
</reference>
<evidence type="ECO:0000256" key="4">
    <source>
        <dbReference type="ARBA" id="ARBA00022692"/>
    </source>
</evidence>
<dbReference type="EMBL" id="BIFT01000002">
    <property type="protein sequence ID" value="GCE30264.1"/>
    <property type="molecule type" value="Genomic_DNA"/>
</dbReference>
<keyword evidence="9" id="KW-1185">Reference proteome</keyword>
<evidence type="ECO:0000256" key="2">
    <source>
        <dbReference type="ARBA" id="ARBA00022448"/>
    </source>
</evidence>
<feature type="transmembrane region" description="Helical" evidence="7">
    <location>
        <begin position="314"/>
        <end position="335"/>
    </location>
</feature>
<feature type="transmembrane region" description="Helical" evidence="7">
    <location>
        <begin position="7"/>
        <end position="27"/>
    </location>
</feature>
<keyword evidence="4 7" id="KW-0812">Transmembrane</keyword>
<dbReference type="Proteomes" id="UP000287171">
    <property type="component" value="Unassembled WGS sequence"/>
</dbReference>
<evidence type="ECO:0000313" key="9">
    <source>
        <dbReference type="Proteomes" id="UP000287171"/>
    </source>
</evidence>
<comment type="subcellular location">
    <subcellularLocation>
        <location evidence="1">Cell membrane</location>
        <topology evidence="1">Multi-pass membrane protein</topology>
    </subcellularLocation>
</comment>
<protein>
    <recommendedName>
        <fullName evidence="10">Cobalamin biosynthesis protein CbiM</fullName>
    </recommendedName>
</protein>
<feature type="transmembrane region" description="Helical" evidence="7">
    <location>
        <begin position="39"/>
        <end position="60"/>
    </location>
</feature>
<evidence type="ECO:0000256" key="1">
    <source>
        <dbReference type="ARBA" id="ARBA00004651"/>
    </source>
</evidence>
<dbReference type="GO" id="GO:0005886">
    <property type="term" value="C:plasma membrane"/>
    <property type="evidence" value="ECO:0007669"/>
    <property type="project" value="UniProtKB-SubCell"/>
</dbReference>
<name>A0A402BFW6_9CHLR</name>
<feature type="transmembrane region" description="Helical" evidence="7">
    <location>
        <begin position="392"/>
        <end position="413"/>
    </location>
</feature>
<dbReference type="Gene3D" id="1.10.1760.20">
    <property type="match status" value="1"/>
</dbReference>
<feature type="transmembrane region" description="Helical" evidence="7">
    <location>
        <begin position="285"/>
        <end position="307"/>
    </location>
</feature>
<feature type="transmembrane region" description="Helical" evidence="7">
    <location>
        <begin position="242"/>
        <end position="265"/>
    </location>
</feature>
<feature type="transmembrane region" description="Helical" evidence="7">
    <location>
        <begin position="184"/>
        <end position="212"/>
    </location>
</feature>
<proteinExistence type="predicted"/>
<dbReference type="InterPro" id="IPR002751">
    <property type="entry name" value="CbiM/NikMN"/>
</dbReference>
<feature type="transmembrane region" description="Helical" evidence="7">
    <location>
        <begin position="103"/>
        <end position="128"/>
    </location>
</feature>
<gene>
    <name evidence="8" type="ORF">KDA_57480</name>
</gene>
<evidence type="ECO:0000256" key="3">
    <source>
        <dbReference type="ARBA" id="ARBA00022475"/>
    </source>
</evidence>
<comment type="caution">
    <text evidence="8">The sequence shown here is derived from an EMBL/GenBank/DDBJ whole genome shotgun (WGS) entry which is preliminary data.</text>
</comment>
<dbReference type="AlphaFoldDB" id="A0A402BFW6"/>
<evidence type="ECO:0000256" key="5">
    <source>
        <dbReference type="ARBA" id="ARBA00022989"/>
    </source>
</evidence>
<dbReference type="PANTHER" id="PTHR34229">
    <property type="entry name" value="METAL TRANSPORT PROTEIN HI_1621-RELATED"/>
    <property type="match status" value="1"/>
</dbReference>
<accession>A0A402BFW6</accession>
<evidence type="ECO:0008006" key="10">
    <source>
        <dbReference type="Google" id="ProtNLM"/>
    </source>
</evidence>
<keyword evidence="2" id="KW-0813">Transport</keyword>
<dbReference type="OrthoDB" id="5395048at2"/>
<dbReference type="RefSeq" id="WP_126630406.1">
    <property type="nucleotide sequence ID" value="NZ_BIFT01000002.1"/>
</dbReference>
<sequence>MHIPDGYLSPVFSIGTGIATVPMWGVAVNKVQKVLNQRTVPLLAIFAAFSFTIMMFNIPVPGGTTAHAVGGTLIAIVLGPWAAVIGISTALIIQALFFGDGGVLAIFANCLNMGIILPFTGYYAYRLIAGKTPLLSTRRIWAAGIGAYLGITAAALAVGIELGLQPLLFQSGGHALYSPYTMEVAIPAMLLSHAFGASLVEALVTALGMAYIQKNHPQYLTALRGAITNATVPEGRRLAMPLWQMITIGLMGSLVLLFIAGLITGGGNVAHLFGADWSQVAWSDVGMMLLIVLAIAAIAIPLAWFLLPASMRQVGTTFVAIAIFAPIGLIAPGFAYGEGSADDVKQAFGYMPQGLKQLSGVWSAPFSGYNLQAPFFSDPNAPMWRQGLGYELSGLIGILLIGAIFWGLAALLARFSKYTKPQQEASEQV</sequence>
<evidence type="ECO:0000256" key="7">
    <source>
        <dbReference type="SAM" id="Phobius"/>
    </source>
</evidence>
<dbReference type="Pfam" id="PF01891">
    <property type="entry name" value="CbiM"/>
    <property type="match status" value="1"/>
</dbReference>
<feature type="transmembrane region" description="Helical" evidence="7">
    <location>
        <begin position="140"/>
        <end position="164"/>
    </location>
</feature>
<dbReference type="GO" id="GO:0000041">
    <property type="term" value="P:transition metal ion transport"/>
    <property type="evidence" value="ECO:0007669"/>
    <property type="project" value="InterPro"/>
</dbReference>
<dbReference type="NCBIfam" id="NF008873">
    <property type="entry name" value="PRK11909.1"/>
    <property type="match status" value="1"/>
</dbReference>
<keyword evidence="3" id="KW-1003">Cell membrane</keyword>
<dbReference type="PANTHER" id="PTHR34229:SF1">
    <property type="entry name" value="METAL TRANSPORT PROTEIN HI_1621-RELATED"/>
    <property type="match status" value="1"/>
</dbReference>
<keyword evidence="5 7" id="KW-1133">Transmembrane helix</keyword>
<evidence type="ECO:0000313" key="8">
    <source>
        <dbReference type="EMBL" id="GCE30264.1"/>
    </source>
</evidence>
<organism evidence="8 9">
    <name type="scientific">Dictyobacter alpinus</name>
    <dbReference type="NCBI Taxonomy" id="2014873"/>
    <lineage>
        <taxon>Bacteria</taxon>
        <taxon>Bacillati</taxon>
        <taxon>Chloroflexota</taxon>
        <taxon>Ktedonobacteria</taxon>
        <taxon>Ktedonobacterales</taxon>
        <taxon>Dictyobacteraceae</taxon>
        <taxon>Dictyobacter</taxon>
    </lineage>
</organism>
<feature type="transmembrane region" description="Helical" evidence="7">
    <location>
        <begin position="72"/>
        <end position="97"/>
    </location>
</feature>
<keyword evidence="6 7" id="KW-0472">Membrane</keyword>